<comment type="caution">
    <text evidence="2">The sequence shown here is derived from an EMBL/GenBank/DDBJ whole genome shotgun (WGS) entry which is preliminary data.</text>
</comment>
<protein>
    <submittedName>
        <fullName evidence="2">CHAT domain-containing protein</fullName>
    </submittedName>
</protein>
<keyword evidence="3" id="KW-1185">Reference proteome</keyword>
<dbReference type="RefSeq" id="WP_381015451.1">
    <property type="nucleotide sequence ID" value="NZ_JBHSNY010000001.1"/>
</dbReference>
<evidence type="ECO:0000313" key="3">
    <source>
        <dbReference type="Proteomes" id="UP001596154"/>
    </source>
</evidence>
<organism evidence="2 3">
    <name type="scientific">Streptomyces bullii</name>
    <dbReference type="NCBI Taxonomy" id="349910"/>
    <lineage>
        <taxon>Bacteria</taxon>
        <taxon>Bacillati</taxon>
        <taxon>Actinomycetota</taxon>
        <taxon>Actinomycetes</taxon>
        <taxon>Kitasatosporales</taxon>
        <taxon>Streptomycetaceae</taxon>
        <taxon>Streptomyces</taxon>
    </lineage>
</organism>
<evidence type="ECO:0000259" key="1">
    <source>
        <dbReference type="Pfam" id="PF12770"/>
    </source>
</evidence>
<accession>A0ABW0UGY5</accession>
<gene>
    <name evidence="2" type="ORF">ACFPZJ_00145</name>
</gene>
<dbReference type="Pfam" id="PF12770">
    <property type="entry name" value="CHAT"/>
    <property type="match status" value="1"/>
</dbReference>
<evidence type="ECO:0000313" key="2">
    <source>
        <dbReference type="EMBL" id="MFC5632228.1"/>
    </source>
</evidence>
<dbReference type="Gene3D" id="1.25.40.10">
    <property type="entry name" value="Tetratricopeptide repeat domain"/>
    <property type="match status" value="1"/>
</dbReference>
<reference evidence="3" key="1">
    <citation type="journal article" date="2019" name="Int. J. Syst. Evol. Microbiol.">
        <title>The Global Catalogue of Microorganisms (GCM) 10K type strain sequencing project: providing services to taxonomists for standard genome sequencing and annotation.</title>
        <authorList>
            <consortium name="The Broad Institute Genomics Platform"/>
            <consortium name="The Broad Institute Genome Sequencing Center for Infectious Disease"/>
            <person name="Wu L."/>
            <person name="Ma J."/>
        </authorList>
    </citation>
    <scope>NUCLEOTIDE SEQUENCE [LARGE SCALE GENOMIC DNA]</scope>
    <source>
        <strain evidence="3">CGMCC 4.7248</strain>
    </source>
</reference>
<name>A0ABW0UGY5_9ACTN</name>
<dbReference type="InterPro" id="IPR011990">
    <property type="entry name" value="TPR-like_helical_dom_sf"/>
</dbReference>
<dbReference type="InterPro" id="IPR024983">
    <property type="entry name" value="CHAT_dom"/>
</dbReference>
<feature type="domain" description="CHAT" evidence="1">
    <location>
        <begin position="720"/>
        <end position="999"/>
    </location>
</feature>
<dbReference type="Proteomes" id="UP001596154">
    <property type="component" value="Unassembled WGS sequence"/>
</dbReference>
<dbReference type="EMBL" id="JBHSNY010000001">
    <property type="protein sequence ID" value="MFC5632228.1"/>
    <property type="molecule type" value="Genomic_DNA"/>
</dbReference>
<sequence>MNVEDLGFAMEELLDAYGSSGDPALLREPRAQQLTDRLYYAVDWLAPCLDAVEMARRINFAMLLAPFYWHRYEHDGSREDAVRAVFLYRQVCQVAPHCLPEWLPQLLAEEGDQVDTLSSSDLAAYAAEAVNRLKEAEANGDPQLLDDAVALSLFAARANPRQDVTRAEALTTLGNVLTRRYEYTGNTGDLDRAHVVLARAAEATPVDDPHFLKCCSAFGHMAIRMYQRTGDLDTLDQAINALRQAAYRAPDDDPHRAAHLTNLSSALNSQYQHIGLDEARNEALEACYEAARITPRDHPDLPSRLLNLASAVINHPDAEGDDLAVDLLRDALSLTPDGHPDRPGCLHLLAGALRARFERKGDAKDLAEAVKVGRSSVAAGATVDYLRPNRLAGFARSLQAYADHFSAPEALTEAVETLGEAMALLPEDHPDRTDTLITLGFVLWNRFRTGKDPADHAQALRAMREAASVETAPARDRARAAAAAGHLAAGARDFAAATESFALALDQLELTAWRGLERDDQERLIATFPNLVTDAAACAVRAGQVERAVELLEQGRGILLAQALETRTDHHELQARAPELAEQLGQVLDELDRLAHADSSGDPVEVHNRRVANERRAQLARERDALLADIRALPKLSGFLRPPSFAALRAVAAHGPVALLNASEYGCSALLLTTAGVRVVPLDRIPHKALTEQLVAFVHSLQAAIAEGRPVTAHAAVVTTLAWLWDDVAEPVLKELGHTRPVGPGGTWPRLWWCPTGLFTLLPLHAAGRHRARGGGDTVLDRVVSSYTPTLRALLHTRERPRPSAGPHTRGLIVSLPTTPGCSDLPAAEDEARALHRRHPDAELVTGPAATTRTVLKALARCSWAHFACHGAQDLGRPSRGAVILHDGPLTLRDIVRLRLPHAEFAFLSACETARGGVVLADEAISFAASLQLAGFRDVIGTLWSIDDTLAPEIAELVYENLSRQGSRDPAAALHAALHAVRARRPHAVANWAPYVHAGP</sequence>
<proteinExistence type="predicted"/>